<name>A0A7C1T8J8_9HYPH</name>
<accession>A0A7C1T8J8</accession>
<evidence type="ECO:0000313" key="1">
    <source>
        <dbReference type="EMBL" id="HEB44785.1"/>
    </source>
</evidence>
<reference evidence="1" key="1">
    <citation type="journal article" date="2020" name="mSystems">
        <title>Genome- and Community-Level Interaction Insights into Carbon Utilization and Element Cycling Functions of Hydrothermarchaeota in Hydrothermal Sediment.</title>
        <authorList>
            <person name="Zhou Z."/>
            <person name="Liu Y."/>
            <person name="Xu W."/>
            <person name="Pan J."/>
            <person name="Luo Z.H."/>
            <person name="Li M."/>
        </authorList>
    </citation>
    <scope>NUCLEOTIDE SEQUENCE [LARGE SCALE GENOMIC DNA]</scope>
    <source>
        <strain evidence="1">SpSt-243</strain>
    </source>
</reference>
<dbReference type="EMBL" id="DSKI01000723">
    <property type="protein sequence ID" value="HEB44785.1"/>
    <property type="molecule type" value="Genomic_DNA"/>
</dbReference>
<gene>
    <name evidence="1" type="ORF">ENP70_14080</name>
</gene>
<dbReference type="SUPFAM" id="SSF50969">
    <property type="entry name" value="YVTN repeat-like/Quinoprotein amine dehydrogenase"/>
    <property type="match status" value="1"/>
</dbReference>
<evidence type="ECO:0008006" key="2">
    <source>
        <dbReference type="Google" id="ProtNLM"/>
    </source>
</evidence>
<proteinExistence type="predicted"/>
<protein>
    <recommendedName>
        <fullName evidence="2">S9 family peptidase</fullName>
    </recommendedName>
</protein>
<organism evidence="1">
    <name type="scientific">Agrobacterium albertimagni</name>
    <dbReference type="NCBI Taxonomy" id="147266"/>
    <lineage>
        <taxon>Bacteria</taxon>
        <taxon>Pseudomonadati</taxon>
        <taxon>Pseudomonadota</taxon>
        <taxon>Alphaproteobacteria</taxon>
        <taxon>Hyphomicrobiales</taxon>
        <taxon>Rhizobiaceae</taxon>
        <taxon>Rhizobium/Agrobacterium group</taxon>
        <taxon>Agrobacterium</taxon>
    </lineage>
</organism>
<dbReference type="InterPro" id="IPR011044">
    <property type="entry name" value="Quino_amine_DH_bsu"/>
</dbReference>
<dbReference type="AlphaFoldDB" id="A0A7C1T8J8"/>
<comment type="caution">
    <text evidence="1">The sequence shown here is derived from an EMBL/GenBank/DDBJ whole genome shotgun (WGS) entry which is preliminary data.</text>
</comment>
<sequence length="100" mass="10740">MLDLPDHYIPFNQLQAALSPDAARLATLSRRFAGKGLPRAILQVWNVETGAVLARHEIDTDLSAALAWQSDGQAVFVATAVGVEPGAAAELRRYDVEAGR</sequence>